<sequence>MELSKLKLEKPLFYNCNIGIRFEIGPESISLWKDSDHKYINSKYFEEALTRALSIFHTVFDKDDSISITYQIYSDGRRKIRKGNYLFKQIDNLKSKKIEFSDHRDIYVDTIGFKRECWRRVTISNLTASDVKVGNILDAMINTDFGIRQPSLPGECFFINHDKGIVLNLYDDRGMDVIAGNKKALNALYKKHNSWILDYDREKIDAVFK</sequence>
<dbReference type="RefSeq" id="WP_067037289.1">
    <property type="nucleotide sequence ID" value="NZ_FLRA01000021.1"/>
</dbReference>
<evidence type="ECO:0000313" key="3">
    <source>
        <dbReference type="EMBL" id="SBT22806.1"/>
    </source>
</evidence>
<reference evidence="3 4" key="2">
    <citation type="submission" date="2016-06" db="EMBL/GenBank/DDBJ databases">
        <authorList>
            <person name="Rodrigo-Torres L."/>
            <person name="Arahal D.R."/>
        </authorList>
    </citation>
    <scope>NUCLEOTIDE SEQUENCE [LARGE SCALE GENOMIC DNA]</scope>
    <source>
        <strain evidence="3 4">CECT 5116</strain>
    </source>
</reference>
<proteinExistence type="predicted"/>
<reference evidence="2 5" key="1">
    <citation type="submission" date="2016-06" db="EMBL/GenBank/DDBJ databases">
        <authorList>
            <person name="Kjaerup R.B."/>
            <person name="Dalgaard T.S."/>
            <person name="Juul-Madsen H.R."/>
        </authorList>
    </citation>
    <scope>NUCLEOTIDE SEQUENCE [LARGE SCALE GENOMIC DNA]</scope>
    <source>
        <strain evidence="2 5">CECT 5115</strain>
    </source>
</reference>
<evidence type="ECO:0000313" key="4">
    <source>
        <dbReference type="Proteomes" id="UP000092840"/>
    </source>
</evidence>
<dbReference type="OrthoDB" id="72213at2"/>
<keyword evidence="4" id="KW-1185">Reference proteome</keyword>
<dbReference type="Proteomes" id="UP000092840">
    <property type="component" value="Unassembled WGS sequence"/>
</dbReference>
<dbReference type="AlphaFoldDB" id="A0A1C3JTR2"/>
<name>A0A1C3JTR2_9GAMM</name>
<dbReference type="EMBL" id="FLRB01000032">
    <property type="protein sequence ID" value="SBT22806.1"/>
    <property type="molecule type" value="Genomic_DNA"/>
</dbReference>
<evidence type="ECO:0000313" key="5">
    <source>
        <dbReference type="Proteomes" id="UP000092871"/>
    </source>
</evidence>
<accession>A0A1C3JTR2</accession>
<feature type="domain" description="DUF3885" evidence="1">
    <location>
        <begin position="6"/>
        <end position="200"/>
    </location>
</feature>
<dbReference type="InterPro" id="IPR024976">
    <property type="entry name" value="DUF3885"/>
</dbReference>
<protein>
    <recommendedName>
        <fullName evidence="1">DUF3885 domain-containing protein</fullName>
    </recommendedName>
</protein>
<gene>
    <name evidence="2" type="ORF">MGA5115_02616</name>
    <name evidence="3" type="ORF">MGA5116_03436</name>
</gene>
<dbReference type="EMBL" id="FLRA01000021">
    <property type="protein sequence ID" value="SBT18485.1"/>
    <property type="molecule type" value="Genomic_DNA"/>
</dbReference>
<evidence type="ECO:0000259" key="1">
    <source>
        <dbReference type="Pfam" id="PF13021"/>
    </source>
</evidence>
<evidence type="ECO:0000313" key="2">
    <source>
        <dbReference type="EMBL" id="SBT18485.1"/>
    </source>
</evidence>
<organism evidence="2 5">
    <name type="scientific">Marinomonas gallaica</name>
    <dbReference type="NCBI Taxonomy" id="1806667"/>
    <lineage>
        <taxon>Bacteria</taxon>
        <taxon>Pseudomonadati</taxon>
        <taxon>Pseudomonadota</taxon>
        <taxon>Gammaproteobacteria</taxon>
        <taxon>Oceanospirillales</taxon>
        <taxon>Oceanospirillaceae</taxon>
        <taxon>Marinomonas</taxon>
    </lineage>
</organism>
<dbReference type="Pfam" id="PF13021">
    <property type="entry name" value="DUF3885"/>
    <property type="match status" value="1"/>
</dbReference>
<dbReference type="Proteomes" id="UP000092871">
    <property type="component" value="Unassembled WGS sequence"/>
</dbReference>